<comment type="caution">
    <text evidence="2">The sequence shown here is derived from an EMBL/GenBank/DDBJ whole genome shotgun (WGS) entry which is preliminary data.</text>
</comment>
<proteinExistence type="predicted"/>
<accession>A0A069RFI7</accession>
<gene>
    <name evidence="2" type="ORF">CLIT_12c00280</name>
</gene>
<keyword evidence="3" id="KW-1185">Reference proteome</keyword>
<evidence type="ECO:0000256" key="1">
    <source>
        <dbReference type="SAM" id="SignalP"/>
    </source>
</evidence>
<name>A0A069RFI7_PEPLI</name>
<dbReference type="EMBL" id="JJMM01000012">
    <property type="protein sequence ID" value="KDR94960.1"/>
    <property type="molecule type" value="Genomic_DNA"/>
</dbReference>
<dbReference type="PROSITE" id="PS51257">
    <property type="entry name" value="PROKAR_LIPOPROTEIN"/>
    <property type="match status" value="1"/>
</dbReference>
<evidence type="ECO:0000313" key="3">
    <source>
        <dbReference type="Proteomes" id="UP000027946"/>
    </source>
</evidence>
<evidence type="ECO:0008006" key="4">
    <source>
        <dbReference type="Google" id="ProtNLM"/>
    </source>
</evidence>
<keyword evidence="1" id="KW-0732">Signal</keyword>
<evidence type="ECO:0000313" key="2">
    <source>
        <dbReference type="EMBL" id="KDR94960.1"/>
    </source>
</evidence>
<dbReference type="AlphaFoldDB" id="A0A069RFI7"/>
<protein>
    <recommendedName>
        <fullName evidence="4">SbsA Ig-like domain-containing protein</fullName>
    </recommendedName>
</protein>
<sequence length="403" mass="43931">MSISKNTQFNNLRLHCIFAFSILIFLSSCAFFNAHAAPDESLYEEFYPSYDTVASEYIWNVKFSDSVDLDSAKTGISIYTVDSSGGLQEFPIVPALDSSDPTVIKLNHALAFEGNSSYKLFIDSSVKSLSGDSLTEPVIMNFSTYPESTGDFSASTSSVLKLISNDESNPAYKINSAYPYIEVQFNRQIHADTLSSPGGFLQEPGGITSGGMPHNLYVNGKLTDATVVDFEWADESTAYPKLYMEVRGAANISEGSTVKFSFKPNTIKDASGEYLPTEELSQTAQNFSTPKPSSVLLAESIFPGSIKNDPTNAGNGHIQIYFPSGTDLSPIIAMDKDLIMTKSDGTQYTAQLHMDNAGIIEYGIYHIMDVNINVPFEIGDTFTFSGLDGTNLSSLKLIVTELH</sequence>
<dbReference type="RefSeq" id="WP_038265656.1">
    <property type="nucleotide sequence ID" value="NZ_FSRH01000018.1"/>
</dbReference>
<feature type="signal peptide" evidence="1">
    <location>
        <begin position="1"/>
        <end position="36"/>
    </location>
</feature>
<dbReference type="STRING" id="1121324.CLIT_12c00280"/>
<reference evidence="2 3" key="1">
    <citation type="submission" date="2014-03" db="EMBL/GenBank/DDBJ databases">
        <title>Genome sequence of Clostridium litorale W6, DSM 5388.</title>
        <authorList>
            <person name="Poehlein A."/>
            <person name="Jagirdar A."/>
            <person name="Khonsari B."/>
            <person name="Chibani C.M."/>
            <person name="Gutierrez Gutierrez D.A."/>
            <person name="Davydova E."/>
            <person name="Alghaithi H.S."/>
            <person name="Nair K.P."/>
            <person name="Dhamotharan K."/>
            <person name="Chandran L."/>
            <person name="G W."/>
            <person name="Daniel R."/>
        </authorList>
    </citation>
    <scope>NUCLEOTIDE SEQUENCE [LARGE SCALE GENOMIC DNA]</scope>
    <source>
        <strain evidence="2 3">W6</strain>
    </source>
</reference>
<organism evidence="2 3">
    <name type="scientific">Peptoclostridium litorale DSM 5388</name>
    <dbReference type="NCBI Taxonomy" id="1121324"/>
    <lineage>
        <taxon>Bacteria</taxon>
        <taxon>Bacillati</taxon>
        <taxon>Bacillota</taxon>
        <taxon>Clostridia</taxon>
        <taxon>Peptostreptococcales</taxon>
        <taxon>Peptoclostridiaceae</taxon>
        <taxon>Peptoclostridium</taxon>
    </lineage>
</organism>
<dbReference type="Proteomes" id="UP000027946">
    <property type="component" value="Unassembled WGS sequence"/>
</dbReference>
<feature type="chain" id="PRO_5030002486" description="SbsA Ig-like domain-containing protein" evidence="1">
    <location>
        <begin position="37"/>
        <end position="403"/>
    </location>
</feature>